<feature type="region of interest" description="Disordered" evidence="8">
    <location>
        <begin position="47"/>
        <end position="103"/>
    </location>
</feature>
<proteinExistence type="inferred from homology"/>
<dbReference type="InterPro" id="IPR051170">
    <property type="entry name" value="Neural/epithelial_adhesion"/>
</dbReference>
<keyword evidence="7" id="KW-0393">Immunoglobulin domain</keyword>
<evidence type="ECO:0000256" key="1">
    <source>
        <dbReference type="ARBA" id="ARBA00004204"/>
    </source>
</evidence>
<dbReference type="PANTHER" id="PTHR12231:SF218">
    <property type="entry name" value="MICROFIBRILLAR-ASSOCIATED PROTEIN 3-LIKE"/>
    <property type="match status" value="1"/>
</dbReference>
<dbReference type="PANTHER" id="PTHR12231">
    <property type="entry name" value="CTX-RELATED TYPE I TRANSMEMBRANE PROTEIN"/>
    <property type="match status" value="1"/>
</dbReference>
<dbReference type="InterPro" id="IPR013098">
    <property type="entry name" value="Ig_I-set"/>
</dbReference>
<comment type="similarity">
    <text evidence="2">Belongs to the protein kinase superfamily. CAMK Ser/Thr protein kinase family.</text>
</comment>
<feature type="domain" description="Ig-like" evidence="9">
    <location>
        <begin position="375"/>
        <end position="464"/>
    </location>
</feature>
<evidence type="ECO:0000256" key="5">
    <source>
        <dbReference type="ARBA" id="ARBA00022737"/>
    </source>
</evidence>
<feature type="region of interest" description="Disordered" evidence="8">
    <location>
        <begin position="1"/>
        <end position="32"/>
    </location>
</feature>
<name>A0A7R9JN61_TIMGE</name>
<sequence>MQLDWLQQKKQEGQLKTEKAAAEEARRAAEEARREAEYAAELAAVEEARRTAEEARREAEYAAEKAKAEKARKEAEAAAEEERRLSEEARRAAEAKEAAAEKARKEVEAANEARKAAEAASKALQETQILLEKTVQVNLEKLEIQRTEAYPLPPSEPEPEKPPTPPPKKKLIDVAPVFTLPLCDAIIQEGDKFIFECRVTGVPKPEVTWYKDGIFIQNNPDYLTTCHDGLCRLTIEETFAEDSARFTCKAVNAAGIAKTNALLSVKETEPDEQLSPPVFVKFLESGAAKEGTTHQLHCKVEGVPLPLVQWFKNDTCIDNSPDYVITYNNGDAVLRFEEVFLEDQAEYTCKATNPVGTDTCKARLTVEPLEPTESPSFVTPLSNVMARAGQKIKLECEVTGLPTPELSWIQNGKPVKETRDLKTQYDEDFKATLTITEAFPKDAGVYVVLAKNIAGEATSSCNVSVKGRLPTETSDSELASDMEPIKPAIQLPLKDICVFEGKKVRLDCVIIGQPEPEVIWYHDDHPVKESNDFKLLFQGDRCSLVIEEVYLEDSGEYKVVAINSAGEASSKCDLTIKCEYCISALRIGKVELQEVNPHLCGAKVESHLGNTIPSPPDRDSKLDLPVLSSLAQHKTHALANYAT</sequence>
<dbReference type="FunFam" id="2.60.40.10:FF:000345">
    <property type="entry name" value="Muscle M-line assembly protein unc-89"/>
    <property type="match status" value="1"/>
</dbReference>
<dbReference type="InterPro" id="IPR003599">
    <property type="entry name" value="Ig_sub"/>
</dbReference>
<reference evidence="10" key="1">
    <citation type="submission" date="2020-11" db="EMBL/GenBank/DDBJ databases">
        <authorList>
            <person name="Tran Van P."/>
        </authorList>
    </citation>
    <scope>NUCLEOTIDE SEQUENCE</scope>
</reference>
<keyword evidence="6" id="KW-1015">Disulfide bond</keyword>
<keyword evidence="4" id="KW-0732">Signal</keyword>
<dbReference type="SMART" id="SM00408">
    <property type="entry name" value="IGc2"/>
    <property type="match status" value="4"/>
</dbReference>
<keyword evidence="5" id="KW-0677">Repeat</keyword>
<dbReference type="PROSITE" id="PS50835">
    <property type="entry name" value="IG_LIKE"/>
    <property type="match status" value="4"/>
</dbReference>
<dbReference type="Gene3D" id="2.60.40.10">
    <property type="entry name" value="Immunoglobulins"/>
    <property type="match status" value="4"/>
</dbReference>
<feature type="domain" description="Ig-like" evidence="9">
    <location>
        <begin position="276"/>
        <end position="365"/>
    </location>
</feature>
<dbReference type="EMBL" id="OE839175">
    <property type="protein sequence ID" value="CAD7586002.1"/>
    <property type="molecule type" value="Genomic_DNA"/>
</dbReference>
<dbReference type="InterPro" id="IPR003598">
    <property type="entry name" value="Ig_sub2"/>
</dbReference>
<evidence type="ECO:0000259" key="9">
    <source>
        <dbReference type="PROSITE" id="PS50835"/>
    </source>
</evidence>
<dbReference type="GO" id="GO:0030017">
    <property type="term" value="C:sarcomere"/>
    <property type="evidence" value="ECO:0007669"/>
    <property type="project" value="UniProtKB-SubCell"/>
</dbReference>
<feature type="compositionally biased region" description="Basic and acidic residues" evidence="8">
    <location>
        <begin position="7"/>
        <end position="32"/>
    </location>
</feature>
<dbReference type="AlphaFoldDB" id="A0A7R9JN61"/>
<dbReference type="SUPFAM" id="SSF48726">
    <property type="entry name" value="Immunoglobulin"/>
    <property type="match status" value="4"/>
</dbReference>
<comment type="subcellular location">
    <subcellularLocation>
        <location evidence="1">Cytoplasm</location>
        <location evidence="1">Myofibril</location>
        <location evidence="1">Sarcomere</location>
    </subcellularLocation>
</comment>
<feature type="domain" description="Ig-like" evidence="9">
    <location>
        <begin position="176"/>
        <end position="264"/>
    </location>
</feature>
<evidence type="ECO:0000256" key="8">
    <source>
        <dbReference type="SAM" id="MobiDB-lite"/>
    </source>
</evidence>
<feature type="domain" description="Ig-like" evidence="9">
    <location>
        <begin position="487"/>
        <end position="575"/>
    </location>
</feature>
<gene>
    <name evidence="10" type="ORF">TGEB3V08_LOCUS448</name>
</gene>
<dbReference type="FunFam" id="2.60.40.10:FF:000632">
    <property type="entry name" value="Uncharacterized protein, isoform B"/>
    <property type="match status" value="1"/>
</dbReference>
<protein>
    <recommendedName>
        <fullName evidence="9">Ig-like domain-containing protein</fullName>
    </recommendedName>
</protein>
<evidence type="ECO:0000313" key="10">
    <source>
        <dbReference type="EMBL" id="CAD7586002.1"/>
    </source>
</evidence>
<evidence type="ECO:0000256" key="7">
    <source>
        <dbReference type="ARBA" id="ARBA00023319"/>
    </source>
</evidence>
<dbReference type="FunFam" id="2.60.40.10:FF:000838">
    <property type="entry name" value="Uncharacterized protein, isoform F"/>
    <property type="match status" value="1"/>
</dbReference>
<feature type="region of interest" description="Disordered" evidence="8">
    <location>
        <begin position="148"/>
        <end position="168"/>
    </location>
</feature>
<evidence type="ECO:0000256" key="3">
    <source>
        <dbReference type="ARBA" id="ARBA00022490"/>
    </source>
</evidence>
<keyword evidence="3" id="KW-0963">Cytoplasm</keyword>
<feature type="compositionally biased region" description="Pro residues" evidence="8">
    <location>
        <begin position="151"/>
        <end position="166"/>
    </location>
</feature>
<dbReference type="SMART" id="SM00409">
    <property type="entry name" value="IG"/>
    <property type="match status" value="4"/>
</dbReference>
<evidence type="ECO:0000256" key="6">
    <source>
        <dbReference type="ARBA" id="ARBA00023157"/>
    </source>
</evidence>
<dbReference type="FunFam" id="2.60.40.10:FF:000080">
    <property type="entry name" value="Myosin light chain kinase, smooth muscle"/>
    <property type="match status" value="1"/>
</dbReference>
<dbReference type="InterPro" id="IPR007110">
    <property type="entry name" value="Ig-like_dom"/>
</dbReference>
<organism evidence="10">
    <name type="scientific">Timema genevievae</name>
    <name type="common">Walking stick</name>
    <dbReference type="NCBI Taxonomy" id="629358"/>
    <lineage>
        <taxon>Eukaryota</taxon>
        <taxon>Metazoa</taxon>
        <taxon>Ecdysozoa</taxon>
        <taxon>Arthropoda</taxon>
        <taxon>Hexapoda</taxon>
        <taxon>Insecta</taxon>
        <taxon>Pterygota</taxon>
        <taxon>Neoptera</taxon>
        <taxon>Polyneoptera</taxon>
        <taxon>Phasmatodea</taxon>
        <taxon>Timematodea</taxon>
        <taxon>Timematoidea</taxon>
        <taxon>Timematidae</taxon>
        <taxon>Timema</taxon>
    </lineage>
</organism>
<evidence type="ECO:0000256" key="2">
    <source>
        <dbReference type="ARBA" id="ARBA00006692"/>
    </source>
</evidence>
<dbReference type="Pfam" id="PF07679">
    <property type="entry name" value="I-set"/>
    <property type="match status" value="4"/>
</dbReference>
<evidence type="ECO:0000256" key="4">
    <source>
        <dbReference type="ARBA" id="ARBA00022729"/>
    </source>
</evidence>
<dbReference type="InterPro" id="IPR036179">
    <property type="entry name" value="Ig-like_dom_sf"/>
</dbReference>
<dbReference type="InterPro" id="IPR013783">
    <property type="entry name" value="Ig-like_fold"/>
</dbReference>
<accession>A0A7R9JN61</accession>